<evidence type="ECO:0000256" key="4">
    <source>
        <dbReference type="ARBA" id="ARBA00022692"/>
    </source>
</evidence>
<feature type="transmembrane region" description="Helical" evidence="7">
    <location>
        <begin position="209"/>
        <end position="228"/>
    </location>
</feature>
<dbReference type="GO" id="GO:0016413">
    <property type="term" value="F:O-acetyltransferase activity"/>
    <property type="evidence" value="ECO:0007669"/>
    <property type="project" value="TreeGrafter"/>
</dbReference>
<proteinExistence type="inferred from homology"/>
<dbReference type="PANTHER" id="PTHR40074">
    <property type="entry name" value="O-ACETYLTRANSFERASE WECH"/>
    <property type="match status" value="1"/>
</dbReference>
<keyword evidence="4 7" id="KW-0812">Transmembrane</keyword>
<evidence type="ECO:0000313" key="9">
    <source>
        <dbReference type="EMBL" id="KUO96225.1"/>
    </source>
</evidence>
<comment type="similarity">
    <text evidence="2">Belongs to the acyltransferase 3 family.</text>
</comment>
<feature type="transmembrane region" description="Helical" evidence="7">
    <location>
        <begin position="311"/>
        <end position="329"/>
    </location>
</feature>
<reference evidence="9 10" key="1">
    <citation type="submission" date="2015-12" db="EMBL/GenBank/DDBJ databases">
        <title>Draft genome sequence of Acidibacillus ferrooxidans ITV001, isolated from a chalcopyrite acid mine drainage site in Brazil.</title>
        <authorList>
            <person name="Dall'Agnol H."/>
            <person name="Nancucheo I."/>
            <person name="Johnson B."/>
            <person name="Oliveira R."/>
            <person name="Leite L."/>
            <person name="Pylro V."/>
            <person name="Nunes G.L."/>
            <person name="Tzotzos G."/>
            <person name="Fernandes G.R."/>
            <person name="Dutra J."/>
            <person name="Orellana S.C."/>
            <person name="Oliveira G."/>
        </authorList>
    </citation>
    <scope>NUCLEOTIDE SEQUENCE [LARGE SCALE GENOMIC DNA]</scope>
    <source>
        <strain evidence="10">ITV01</strain>
    </source>
</reference>
<comment type="caution">
    <text evidence="9">The sequence shown here is derived from an EMBL/GenBank/DDBJ whole genome shotgun (WGS) entry which is preliminary data.</text>
</comment>
<accession>A0A101XRK0</accession>
<evidence type="ECO:0000259" key="8">
    <source>
        <dbReference type="Pfam" id="PF01757"/>
    </source>
</evidence>
<dbReference type="InterPro" id="IPR002656">
    <property type="entry name" value="Acyl_transf_3_dom"/>
</dbReference>
<protein>
    <recommendedName>
        <fullName evidence="8">Acyltransferase 3 domain-containing protein</fullName>
    </recommendedName>
</protein>
<dbReference type="GO" id="GO:0009246">
    <property type="term" value="P:enterobacterial common antigen biosynthetic process"/>
    <property type="evidence" value="ECO:0007669"/>
    <property type="project" value="TreeGrafter"/>
</dbReference>
<feature type="domain" description="Acyltransferase 3" evidence="8">
    <location>
        <begin position="13"/>
        <end position="367"/>
    </location>
</feature>
<feature type="transmembrane region" description="Helical" evidence="7">
    <location>
        <begin position="278"/>
        <end position="299"/>
    </location>
</feature>
<feature type="transmembrane region" description="Helical" evidence="7">
    <location>
        <begin position="58"/>
        <end position="77"/>
    </location>
</feature>
<dbReference type="AlphaFoldDB" id="A0A101XRK0"/>
<dbReference type="Proteomes" id="UP000053557">
    <property type="component" value="Unassembled WGS sequence"/>
</dbReference>
<feature type="transmembrane region" description="Helical" evidence="7">
    <location>
        <begin position="349"/>
        <end position="370"/>
    </location>
</feature>
<evidence type="ECO:0000256" key="6">
    <source>
        <dbReference type="ARBA" id="ARBA00023136"/>
    </source>
</evidence>
<gene>
    <name evidence="9" type="ORF">ATW55_09700</name>
</gene>
<comment type="subcellular location">
    <subcellularLocation>
        <location evidence="1">Cell membrane</location>
        <topology evidence="1">Multi-pass membrane protein</topology>
    </subcellularLocation>
</comment>
<dbReference type="GO" id="GO:0005886">
    <property type="term" value="C:plasma membrane"/>
    <property type="evidence" value="ECO:0007669"/>
    <property type="project" value="UniProtKB-SubCell"/>
</dbReference>
<keyword evidence="6 7" id="KW-0472">Membrane</keyword>
<evidence type="ECO:0000256" key="3">
    <source>
        <dbReference type="ARBA" id="ARBA00022475"/>
    </source>
</evidence>
<dbReference type="Pfam" id="PF01757">
    <property type="entry name" value="Acyl_transf_3"/>
    <property type="match status" value="1"/>
</dbReference>
<keyword evidence="3" id="KW-1003">Cell membrane</keyword>
<feature type="transmembrane region" description="Helical" evidence="7">
    <location>
        <begin position="240"/>
        <end position="258"/>
    </location>
</feature>
<dbReference type="EMBL" id="LPVJ01000020">
    <property type="protein sequence ID" value="KUO96225.1"/>
    <property type="molecule type" value="Genomic_DNA"/>
</dbReference>
<evidence type="ECO:0000256" key="7">
    <source>
        <dbReference type="SAM" id="Phobius"/>
    </source>
</evidence>
<evidence type="ECO:0000256" key="2">
    <source>
        <dbReference type="ARBA" id="ARBA00007400"/>
    </source>
</evidence>
<feature type="transmembrane region" description="Helical" evidence="7">
    <location>
        <begin position="167"/>
        <end position="189"/>
    </location>
</feature>
<evidence type="ECO:0000313" key="10">
    <source>
        <dbReference type="Proteomes" id="UP000053557"/>
    </source>
</evidence>
<sequence>MNVPVSKAKEHLYEIDLMRALIILGVICVHVISFFNLFTVQMTGVNLRNDAALTALHFTREAFMFITGLVLFITYYGKPFNVKMFLGKRLKLIAIPYFAFTLLYMLFTQTYMPTPHLTLPLFLQNYGIALLTGNQFFLYYLLISLQLYIIFPWLLKFIKATERYHGLLFGISFALEIALMWFNKFYLQMPAGLHLPGLLGVLVNYRDRIIITYQFWFIAGALVAVHYSKIKAILQKYVRFIPWILLFSFFAIGVHVAIDRLVQHQDESQTVLVLQPLMIPYSLLATVTLWSLGMAWSRVRLDSRFRQISRLIKTAAAASFGIFLIHPFFLHLVQVTIYRLHTTAAERVWLTPVAILFVYFSAMIVARLVARIPYLSYIVGQKSTWHSQKKLPMQRGTVRENTAS</sequence>
<feature type="transmembrane region" description="Helical" evidence="7">
    <location>
        <begin position="20"/>
        <end position="38"/>
    </location>
</feature>
<keyword evidence="5 7" id="KW-1133">Transmembrane helix</keyword>
<feature type="transmembrane region" description="Helical" evidence="7">
    <location>
        <begin position="89"/>
        <end position="107"/>
    </location>
</feature>
<evidence type="ECO:0000256" key="1">
    <source>
        <dbReference type="ARBA" id="ARBA00004651"/>
    </source>
</evidence>
<evidence type="ECO:0000256" key="5">
    <source>
        <dbReference type="ARBA" id="ARBA00022989"/>
    </source>
</evidence>
<name>A0A101XRK0_9BACL</name>
<dbReference type="PANTHER" id="PTHR40074:SF2">
    <property type="entry name" value="O-ACETYLTRANSFERASE WECH"/>
    <property type="match status" value="1"/>
</dbReference>
<keyword evidence="10" id="KW-1185">Reference proteome</keyword>
<feature type="transmembrane region" description="Helical" evidence="7">
    <location>
        <begin position="136"/>
        <end position="155"/>
    </location>
</feature>
<organism evidence="9 10">
    <name type="scientific">Ferroacidibacillus organovorans</name>
    <dbReference type="NCBI Taxonomy" id="1765683"/>
    <lineage>
        <taxon>Bacteria</taxon>
        <taxon>Bacillati</taxon>
        <taxon>Bacillota</taxon>
        <taxon>Bacilli</taxon>
        <taxon>Bacillales</taxon>
        <taxon>Alicyclobacillaceae</taxon>
        <taxon>Ferroacidibacillus</taxon>
    </lineage>
</organism>